<dbReference type="Proteomes" id="UP000604825">
    <property type="component" value="Unassembled WGS sequence"/>
</dbReference>
<dbReference type="PROSITE" id="PS50097">
    <property type="entry name" value="BTB"/>
    <property type="match status" value="1"/>
</dbReference>
<dbReference type="PANTHER" id="PTHR26379:SF438">
    <property type="entry name" value="OS08G0128700 PROTEIN"/>
    <property type="match status" value="1"/>
</dbReference>
<comment type="caution">
    <text evidence="5">The sequence shown here is derived from an EMBL/GenBank/DDBJ whole genome shotgun (WGS) entry which is preliminary data.</text>
</comment>
<evidence type="ECO:0000313" key="5">
    <source>
        <dbReference type="EMBL" id="CAD6265850.1"/>
    </source>
</evidence>
<dbReference type="InterPro" id="IPR002083">
    <property type="entry name" value="MATH/TRAF_dom"/>
</dbReference>
<evidence type="ECO:0000256" key="2">
    <source>
        <dbReference type="ARBA" id="ARBA00010846"/>
    </source>
</evidence>
<dbReference type="Gene3D" id="2.60.210.10">
    <property type="entry name" value="Apoptosis, Tumor Necrosis Factor Receptor Associated Protein 2, Chain A"/>
    <property type="match status" value="1"/>
</dbReference>
<dbReference type="InterPro" id="IPR011333">
    <property type="entry name" value="SKP1/BTB/POZ_sf"/>
</dbReference>
<feature type="domain" description="BTB" evidence="4">
    <location>
        <begin position="263"/>
        <end position="331"/>
    </location>
</feature>
<dbReference type="PANTHER" id="PTHR26379">
    <property type="entry name" value="BTB/POZ AND MATH DOMAIN-CONTAINING PROTEIN 1"/>
    <property type="match status" value="1"/>
</dbReference>
<accession>A0A811R717</accession>
<proteinExistence type="inferred from homology"/>
<dbReference type="CDD" id="cd00121">
    <property type="entry name" value="MATH"/>
    <property type="match status" value="1"/>
</dbReference>
<dbReference type="Pfam" id="PF24570">
    <property type="entry name" value="BACK_BPM_SPOP"/>
    <property type="match status" value="1"/>
</dbReference>
<keyword evidence="6" id="KW-1185">Reference proteome</keyword>
<organism evidence="5 6">
    <name type="scientific">Miscanthus lutarioriparius</name>
    <dbReference type="NCBI Taxonomy" id="422564"/>
    <lineage>
        <taxon>Eukaryota</taxon>
        <taxon>Viridiplantae</taxon>
        <taxon>Streptophyta</taxon>
        <taxon>Embryophyta</taxon>
        <taxon>Tracheophyta</taxon>
        <taxon>Spermatophyta</taxon>
        <taxon>Magnoliopsida</taxon>
        <taxon>Liliopsida</taxon>
        <taxon>Poales</taxon>
        <taxon>Poaceae</taxon>
        <taxon>PACMAD clade</taxon>
        <taxon>Panicoideae</taxon>
        <taxon>Andropogonodae</taxon>
        <taxon>Andropogoneae</taxon>
        <taxon>Saccharinae</taxon>
        <taxon>Miscanthus</taxon>
    </lineage>
</organism>
<dbReference type="Gene3D" id="3.30.710.10">
    <property type="entry name" value="Potassium Channel Kv1.1, Chain A"/>
    <property type="match status" value="1"/>
</dbReference>
<dbReference type="InterPro" id="IPR000210">
    <property type="entry name" value="BTB/POZ_dom"/>
</dbReference>
<dbReference type="SUPFAM" id="SSF49599">
    <property type="entry name" value="TRAF domain-like"/>
    <property type="match status" value="1"/>
</dbReference>
<evidence type="ECO:0000256" key="3">
    <source>
        <dbReference type="SAM" id="MobiDB-lite"/>
    </source>
</evidence>
<gene>
    <name evidence="5" type="ORF">NCGR_LOCUS49155</name>
</gene>
<evidence type="ECO:0000259" key="4">
    <source>
        <dbReference type="PROSITE" id="PS50097"/>
    </source>
</evidence>
<dbReference type="EMBL" id="CAJGYO010000013">
    <property type="protein sequence ID" value="CAD6265850.1"/>
    <property type="molecule type" value="Genomic_DNA"/>
</dbReference>
<dbReference type="Pfam" id="PF00651">
    <property type="entry name" value="BTB"/>
    <property type="match status" value="1"/>
</dbReference>
<dbReference type="InterPro" id="IPR045005">
    <property type="entry name" value="BPM1-6"/>
</dbReference>
<protein>
    <recommendedName>
        <fullName evidence="4">BTB domain-containing protein</fullName>
    </recommendedName>
</protein>
<dbReference type="Gene3D" id="1.25.40.420">
    <property type="match status" value="1"/>
</dbReference>
<dbReference type="SUPFAM" id="SSF54695">
    <property type="entry name" value="POZ domain"/>
    <property type="match status" value="1"/>
</dbReference>
<dbReference type="AlphaFoldDB" id="A0A811R717"/>
<feature type="compositionally biased region" description="Basic and acidic residues" evidence="3">
    <location>
        <begin position="37"/>
        <end position="47"/>
    </location>
</feature>
<feature type="region of interest" description="Disordered" evidence="3">
    <location>
        <begin position="36"/>
        <end position="64"/>
    </location>
</feature>
<name>A0A811R717_9POAL</name>
<dbReference type="SMART" id="SM00225">
    <property type="entry name" value="BTB"/>
    <property type="match status" value="1"/>
</dbReference>
<comment type="similarity">
    <text evidence="2">Belongs to the Tdpoz family.</text>
</comment>
<dbReference type="InterPro" id="IPR008974">
    <property type="entry name" value="TRAF-like"/>
</dbReference>
<dbReference type="InterPro" id="IPR056423">
    <property type="entry name" value="BACK_BPM_SPOP"/>
</dbReference>
<reference evidence="5" key="1">
    <citation type="submission" date="2020-10" db="EMBL/GenBank/DDBJ databases">
        <authorList>
            <person name="Han B."/>
            <person name="Lu T."/>
            <person name="Zhao Q."/>
            <person name="Huang X."/>
            <person name="Zhao Y."/>
        </authorList>
    </citation>
    <scope>NUCLEOTIDE SEQUENCE</scope>
</reference>
<dbReference type="OrthoDB" id="6359816at2759"/>
<comment type="pathway">
    <text evidence="1">Protein modification; protein ubiquitination.</text>
</comment>
<evidence type="ECO:0000256" key="1">
    <source>
        <dbReference type="ARBA" id="ARBA00004906"/>
    </source>
</evidence>
<sequence>MERGCNGRRKYGLGRCRECVIRPVSRGTRCKLGWRKGGWDPSHEQGHAPKPTSPPPPGRAPLVTTTSSTSAIETVEGTHVFHVCGYSLLRGVGPGNYVWSGTFAVGGYHWSLRFFPDGDARGGGPAGGGKSKSSGDDECCFHADLMTQGADAKACFTIGFVNQADGSTRWEPTTPLISLSTAGAGTGNGSPPPPSSARLVVPRTKVEDFAVLRGDRVSVMCRVAVTQNQRVFAAAEPAVSRVEVPPPDLPECLGRLLEEGVGTDVTIHVGEETFAADRIVLAMRSPVFRAQLYGPMRDKGEQQHLAVEDVQPSVFRALLGFIYTDALPAIDDDGLDEHDRKERICHLLVAADRYAMERLKMICQGILSKNLAVHTVAAMLALADQHHCDMLKESCFEFIFSPNRLHDVVASRGYAELKTTCPSVLVEILEKSSKFCQI</sequence>
<evidence type="ECO:0000313" key="6">
    <source>
        <dbReference type="Proteomes" id="UP000604825"/>
    </source>
</evidence>
<dbReference type="GO" id="GO:0016567">
    <property type="term" value="P:protein ubiquitination"/>
    <property type="evidence" value="ECO:0007669"/>
    <property type="project" value="InterPro"/>
</dbReference>